<reference evidence="3" key="1">
    <citation type="journal article" date="2019" name="Int. J. Syst. Evol. Microbiol.">
        <title>The Global Catalogue of Microorganisms (GCM) 10K type strain sequencing project: providing services to taxonomists for standard genome sequencing and annotation.</title>
        <authorList>
            <consortium name="The Broad Institute Genomics Platform"/>
            <consortium name="The Broad Institute Genome Sequencing Center for Infectious Disease"/>
            <person name="Wu L."/>
            <person name="Ma J."/>
        </authorList>
    </citation>
    <scope>NUCLEOTIDE SEQUENCE [LARGE SCALE GENOMIC DNA]</scope>
    <source>
        <strain evidence="3">CCUG 49560</strain>
    </source>
</reference>
<organism evidence="2 3">
    <name type="scientific">Sphaerisporangium corydalis</name>
    <dbReference type="NCBI Taxonomy" id="1441875"/>
    <lineage>
        <taxon>Bacteria</taxon>
        <taxon>Bacillati</taxon>
        <taxon>Actinomycetota</taxon>
        <taxon>Actinomycetes</taxon>
        <taxon>Streptosporangiales</taxon>
        <taxon>Streptosporangiaceae</taxon>
        <taxon>Sphaerisporangium</taxon>
    </lineage>
</organism>
<evidence type="ECO:0000313" key="3">
    <source>
        <dbReference type="Proteomes" id="UP001595891"/>
    </source>
</evidence>
<protein>
    <submittedName>
        <fullName evidence="2">Uncharacterized protein</fullName>
    </submittedName>
</protein>
<sequence>MMILYAFRPALLRLAAPAPGLDLLDPGPLDPEPPDAERPGAAFTPQRNQ</sequence>
<accession>A0ABV9EFJ3</accession>
<dbReference type="Proteomes" id="UP001595891">
    <property type="component" value="Unassembled WGS sequence"/>
</dbReference>
<keyword evidence="3" id="KW-1185">Reference proteome</keyword>
<evidence type="ECO:0000256" key="1">
    <source>
        <dbReference type="SAM" id="MobiDB-lite"/>
    </source>
</evidence>
<name>A0ABV9EFJ3_9ACTN</name>
<dbReference type="RefSeq" id="WP_380707033.1">
    <property type="nucleotide sequence ID" value="NZ_JBHSFN010000011.1"/>
</dbReference>
<proteinExistence type="predicted"/>
<comment type="caution">
    <text evidence="2">The sequence shown here is derived from an EMBL/GenBank/DDBJ whole genome shotgun (WGS) entry which is preliminary data.</text>
</comment>
<gene>
    <name evidence="2" type="ORF">ACFO8L_18915</name>
</gene>
<feature type="region of interest" description="Disordered" evidence="1">
    <location>
        <begin position="21"/>
        <end position="49"/>
    </location>
</feature>
<dbReference type="EMBL" id="JBHSFN010000011">
    <property type="protein sequence ID" value="MFC4588168.1"/>
    <property type="molecule type" value="Genomic_DNA"/>
</dbReference>
<evidence type="ECO:0000313" key="2">
    <source>
        <dbReference type="EMBL" id="MFC4588168.1"/>
    </source>
</evidence>